<dbReference type="Gene3D" id="3.40.50.300">
    <property type="entry name" value="P-loop containing nucleotide triphosphate hydrolases"/>
    <property type="match status" value="1"/>
</dbReference>
<dbReference type="EMBL" id="JBEPEK010000493">
    <property type="protein sequence ID" value="MER7185823.1"/>
    <property type="molecule type" value="Genomic_DNA"/>
</dbReference>
<dbReference type="Proteomes" id="UP001474181">
    <property type="component" value="Unassembled WGS sequence"/>
</dbReference>
<sequence length="152" mass="15982">MRLFERDDHDAVIRSLVGESLAGRGHVLLLEGVAAAGRTALLGEAVAHAERAGLLAVRATCSPLERDLAGGMLSQLVHGLPVPGALAEAPVPDFHELCRRILTTAATTPLVIAVDDLHHADPASAQGLLYLARRLGAARVLLVVTARRDDGR</sequence>
<dbReference type="SUPFAM" id="SSF52540">
    <property type="entry name" value="P-loop containing nucleoside triphosphate hydrolases"/>
    <property type="match status" value="1"/>
</dbReference>
<accession>A0ABV1X9Z3</accession>
<name>A0ABV1X9Z3_9ACTN</name>
<evidence type="ECO:0000313" key="5">
    <source>
        <dbReference type="Proteomes" id="UP001474181"/>
    </source>
</evidence>
<dbReference type="PANTHER" id="PTHR16305">
    <property type="entry name" value="TESTICULAR SOLUBLE ADENYLYL CYCLASE"/>
    <property type="match status" value="1"/>
</dbReference>
<dbReference type="RefSeq" id="WP_350789020.1">
    <property type="nucleotide sequence ID" value="NZ_JBEPEK010000493.1"/>
</dbReference>
<dbReference type="PANTHER" id="PTHR16305:SF28">
    <property type="entry name" value="GUANYLATE CYCLASE DOMAIN-CONTAINING PROTEIN"/>
    <property type="match status" value="1"/>
</dbReference>
<keyword evidence="2 4" id="KW-0067">ATP-binding</keyword>
<protein>
    <submittedName>
        <fullName evidence="4">ATP-binding protein</fullName>
    </submittedName>
</protein>
<dbReference type="GO" id="GO:0005524">
    <property type="term" value="F:ATP binding"/>
    <property type="evidence" value="ECO:0007669"/>
    <property type="project" value="UniProtKB-KW"/>
</dbReference>
<comment type="caution">
    <text evidence="4">The sequence shown here is derived from an EMBL/GenBank/DDBJ whole genome shotgun (WGS) entry which is preliminary data.</text>
</comment>
<evidence type="ECO:0000313" key="4">
    <source>
        <dbReference type="EMBL" id="MER7185823.1"/>
    </source>
</evidence>
<feature type="non-terminal residue" evidence="4">
    <location>
        <position position="152"/>
    </location>
</feature>
<evidence type="ECO:0000256" key="1">
    <source>
        <dbReference type="ARBA" id="ARBA00022741"/>
    </source>
</evidence>
<dbReference type="Pfam" id="PF13191">
    <property type="entry name" value="AAA_16"/>
    <property type="match status" value="1"/>
</dbReference>
<dbReference type="InterPro" id="IPR041664">
    <property type="entry name" value="AAA_16"/>
</dbReference>
<keyword evidence="5" id="KW-1185">Reference proteome</keyword>
<evidence type="ECO:0000256" key="2">
    <source>
        <dbReference type="ARBA" id="ARBA00022840"/>
    </source>
</evidence>
<evidence type="ECO:0000259" key="3">
    <source>
        <dbReference type="Pfam" id="PF13191"/>
    </source>
</evidence>
<reference evidence="4 5" key="1">
    <citation type="submission" date="2024-06" db="EMBL/GenBank/DDBJ databases">
        <title>The Natural Products Discovery Center: Release of the First 8490 Sequenced Strains for Exploring Actinobacteria Biosynthetic Diversity.</title>
        <authorList>
            <person name="Kalkreuter E."/>
            <person name="Kautsar S.A."/>
            <person name="Yang D."/>
            <person name="Bader C.D."/>
            <person name="Teijaro C.N."/>
            <person name="Fluegel L."/>
            <person name="Davis C.M."/>
            <person name="Simpson J.R."/>
            <person name="Lauterbach L."/>
            <person name="Steele A.D."/>
            <person name="Gui C."/>
            <person name="Meng S."/>
            <person name="Li G."/>
            <person name="Viehrig K."/>
            <person name="Ye F."/>
            <person name="Su P."/>
            <person name="Kiefer A.F."/>
            <person name="Nichols A."/>
            <person name="Cepeda A.J."/>
            <person name="Yan W."/>
            <person name="Fan B."/>
            <person name="Jiang Y."/>
            <person name="Adhikari A."/>
            <person name="Zheng C.-J."/>
            <person name="Schuster L."/>
            <person name="Cowan T.M."/>
            <person name="Smanski M.J."/>
            <person name="Chevrette M.G."/>
            <person name="De Carvalho L.P.S."/>
            <person name="Shen B."/>
        </authorList>
    </citation>
    <scope>NUCLEOTIDE SEQUENCE [LARGE SCALE GENOMIC DNA]</scope>
    <source>
        <strain evidence="4 5">NPDC000234</strain>
    </source>
</reference>
<feature type="domain" description="Orc1-like AAA ATPase" evidence="3">
    <location>
        <begin position="2"/>
        <end position="143"/>
    </location>
</feature>
<keyword evidence="1" id="KW-0547">Nucleotide-binding</keyword>
<dbReference type="InterPro" id="IPR027417">
    <property type="entry name" value="P-loop_NTPase"/>
</dbReference>
<organism evidence="4 5">
    <name type="scientific">Streptomyces hyaluromycini</name>
    <dbReference type="NCBI Taxonomy" id="1377993"/>
    <lineage>
        <taxon>Bacteria</taxon>
        <taxon>Bacillati</taxon>
        <taxon>Actinomycetota</taxon>
        <taxon>Actinomycetes</taxon>
        <taxon>Kitasatosporales</taxon>
        <taxon>Streptomycetaceae</taxon>
        <taxon>Streptomyces</taxon>
    </lineage>
</organism>
<proteinExistence type="predicted"/>
<gene>
    <name evidence="4" type="ORF">ABT404_41280</name>
</gene>